<dbReference type="AlphaFoldDB" id="A0AAD9DTH6"/>
<feature type="transmembrane region" description="Helical" evidence="2">
    <location>
        <begin position="150"/>
        <end position="170"/>
    </location>
</feature>
<evidence type="ECO:0000256" key="2">
    <source>
        <dbReference type="SAM" id="Phobius"/>
    </source>
</evidence>
<dbReference type="EMBL" id="JAROKS010000020">
    <property type="protein sequence ID" value="KAK1791162.1"/>
    <property type="molecule type" value="Genomic_DNA"/>
</dbReference>
<accession>A0AAD9DTH6</accession>
<reference evidence="4" key="1">
    <citation type="submission" date="2023-03" db="EMBL/GenBank/DDBJ databases">
        <title>Electrophorus voltai genome.</title>
        <authorList>
            <person name="Bian C."/>
        </authorList>
    </citation>
    <scope>NUCLEOTIDE SEQUENCE</scope>
    <source>
        <strain evidence="4">CB-2022</strain>
        <tissue evidence="4">Muscle</tissue>
    </source>
</reference>
<evidence type="ECO:0000256" key="3">
    <source>
        <dbReference type="SAM" id="SignalP"/>
    </source>
</evidence>
<evidence type="ECO:0000313" key="5">
    <source>
        <dbReference type="Proteomes" id="UP001239994"/>
    </source>
</evidence>
<dbReference type="GO" id="GO:0005886">
    <property type="term" value="C:plasma membrane"/>
    <property type="evidence" value="ECO:0007669"/>
    <property type="project" value="TreeGrafter"/>
</dbReference>
<dbReference type="InterPro" id="IPR003566">
    <property type="entry name" value="Tcell_CD5"/>
</dbReference>
<proteinExistence type="predicted"/>
<feature type="signal peptide" evidence="3">
    <location>
        <begin position="1"/>
        <end position="16"/>
    </location>
</feature>
<feature type="chain" id="PRO_5042046138" evidence="3">
    <location>
        <begin position="17"/>
        <end position="246"/>
    </location>
</feature>
<keyword evidence="2" id="KW-0812">Transmembrane</keyword>
<keyword evidence="2" id="KW-1133">Transmembrane helix</keyword>
<feature type="compositionally biased region" description="Low complexity" evidence="1">
    <location>
        <begin position="227"/>
        <end position="246"/>
    </location>
</feature>
<comment type="caution">
    <text evidence="4">The sequence shown here is derived from an EMBL/GenBank/DDBJ whole genome shotgun (WGS) entry which is preliminary data.</text>
</comment>
<keyword evidence="3" id="KW-0732">Signal</keyword>
<keyword evidence="5" id="KW-1185">Reference proteome</keyword>
<dbReference type="PANTHER" id="PTHR47309:SF1">
    <property type="entry name" value="T-CELL SURFACE GLYCOPROTEIN CD5"/>
    <property type="match status" value="1"/>
</dbReference>
<organism evidence="4 5">
    <name type="scientific">Electrophorus voltai</name>
    <dbReference type="NCBI Taxonomy" id="2609070"/>
    <lineage>
        <taxon>Eukaryota</taxon>
        <taxon>Metazoa</taxon>
        <taxon>Chordata</taxon>
        <taxon>Craniata</taxon>
        <taxon>Vertebrata</taxon>
        <taxon>Euteleostomi</taxon>
        <taxon>Actinopterygii</taxon>
        <taxon>Neopterygii</taxon>
        <taxon>Teleostei</taxon>
        <taxon>Ostariophysi</taxon>
        <taxon>Gymnotiformes</taxon>
        <taxon>Gymnotoidei</taxon>
        <taxon>Gymnotidae</taxon>
        <taxon>Electrophorus</taxon>
    </lineage>
</organism>
<keyword evidence="2" id="KW-0472">Membrane</keyword>
<protein>
    <submittedName>
        <fullName evidence="4">Uncharacterized protein</fullName>
    </submittedName>
</protein>
<evidence type="ECO:0000256" key="1">
    <source>
        <dbReference type="SAM" id="MobiDB-lite"/>
    </source>
</evidence>
<dbReference type="Proteomes" id="UP001239994">
    <property type="component" value="Unassembled WGS sequence"/>
</dbReference>
<dbReference type="GO" id="GO:0031295">
    <property type="term" value="P:T cell costimulation"/>
    <property type="evidence" value="ECO:0007669"/>
    <property type="project" value="TreeGrafter"/>
</dbReference>
<dbReference type="PANTHER" id="PTHR47309">
    <property type="entry name" value="T-CELL SURFACE GLYCOPROTEIN CD5"/>
    <property type="match status" value="1"/>
</dbReference>
<sequence>MELLLLLALIPALLFASPNDTIPSTTLFSSTASQTLPYKTRSTSAPNIIRGFPILTRLKVDWEKSSPCQGLVLLVLNFTEKPNALCYETIMKYDLEKLGRDICEEMKCGMFLDFKLANNKMGYIIKENVTLTKCSQVYINCEDSKELVTYKALTGVLLTLVLAVVVLQFARPTYIAIRKRFSQKRQNRWIGPTQSQSVSYHRGQAAHSDNNMVKRQSYPGLERLTVNPSREPSSNRNSDYDSYSYH</sequence>
<feature type="region of interest" description="Disordered" evidence="1">
    <location>
        <begin position="188"/>
        <end position="246"/>
    </location>
</feature>
<evidence type="ECO:0000313" key="4">
    <source>
        <dbReference type="EMBL" id="KAK1791162.1"/>
    </source>
</evidence>
<name>A0AAD9DTH6_9TELE</name>
<gene>
    <name evidence="4" type="ORF">P4O66_002189</name>
</gene>